<gene>
    <name evidence="2" type="ORF">OS493_017809</name>
</gene>
<evidence type="ECO:0000313" key="3">
    <source>
        <dbReference type="Proteomes" id="UP001163046"/>
    </source>
</evidence>
<dbReference type="EMBL" id="MU826359">
    <property type="protein sequence ID" value="KAJ7379296.1"/>
    <property type="molecule type" value="Genomic_DNA"/>
</dbReference>
<sequence length="157" mass="18083">MVLQQCLACNSLTTGLSRSCACGHVLEDATRYIGGKRYSEYRAMLYSRLETQRNKRDDSNQRINQQQPLGEPKDLMAVISERPNFKPVKRRTVAKRTANKKKIRKESSSTLKRQRATVKSVTAVPQELLSRFPRALMEINRRIMGQNLMWLALQLES</sequence>
<reference evidence="2" key="1">
    <citation type="submission" date="2023-01" db="EMBL/GenBank/DDBJ databases">
        <title>Genome assembly of the deep-sea coral Lophelia pertusa.</title>
        <authorList>
            <person name="Herrera S."/>
            <person name="Cordes E."/>
        </authorList>
    </citation>
    <scope>NUCLEOTIDE SEQUENCE</scope>
    <source>
        <strain evidence="2">USNM1676648</strain>
        <tissue evidence="2">Polyp</tissue>
    </source>
</reference>
<proteinExistence type="predicted"/>
<protein>
    <submittedName>
        <fullName evidence="2">Uncharacterized protein</fullName>
    </submittedName>
</protein>
<feature type="region of interest" description="Disordered" evidence="1">
    <location>
        <begin position="52"/>
        <end position="72"/>
    </location>
</feature>
<dbReference type="Proteomes" id="UP001163046">
    <property type="component" value="Unassembled WGS sequence"/>
</dbReference>
<evidence type="ECO:0000313" key="2">
    <source>
        <dbReference type="EMBL" id="KAJ7379296.1"/>
    </source>
</evidence>
<accession>A0A9W9ZD47</accession>
<feature type="region of interest" description="Disordered" evidence="1">
    <location>
        <begin position="91"/>
        <end position="114"/>
    </location>
</feature>
<keyword evidence="3" id="KW-1185">Reference proteome</keyword>
<organism evidence="2 3">
    <name type="scientific">Desmophyllum pertusum</name>
    <dbReference type="NCBI Taxonomy" id="174260"/>
    <lineage>
        <taxon>Eukaryota</taxon>
        <taxon>Metazoa</taxon>
        <taxon>Cnidaria</taxon>
        <taxon>Anthozoa</taxon>
        <taxon>Hexacorallia</taxon>
        <taxon>Scleractinia</taxon>
        <taxon>Caryophylliina</taxon>
        <taxon>Caryophylliidae</taxon>
        <taxon>Desmophyllum</taxon>
    </lineage>
</organism>
<dbReference type="AlphaFoldDB" id="A0A9W9ZD47"/>
<evidence type="ECO:0000256" key="1">
    <source>
        <dbReference type="SAM" id="MobiDB-lite"/>
    </source>
</evidence>
<comment type="caution">
    <text evidence="2">The sequence shown here is derived from an EMBL/GenBank/DDBJ whole genome shotgun (WGS) entry which is preliminary data.</text>
</comment>
<dbReference type="OrthoDB" id="5961623at2759"/>
<name>A0A9W9ZD47_9CNID</name>
<feature type="compositionally biased region" description="Basic residues" evidence="1">
    <location>
        <begin position="91"/>
        <end position="104"/>
    </location>
</feature>